<dbReference type="KEGG" id="ghi:107910280"/>
<dbReference type="STRING" id="3635.A0A1U8JTH5"/>
<dbReference type="RefSeq" id="XP_016693567.1">
    <property type="nucleotide sequence ID" value="XM_016838078.2"/>
</dbReference>
<dbReference type="PaxDb" id="3635-A0A1U8JTH5"/>
<dbReference type="Pfam" id="PF02181">
    <property type="entry name" value="FH2"/>
    <property type="match status" value="1"/>
</dbReference>
<dbReference type="Gene3D" id="1.20.58.2220">
    <property type="entry name" value="Formin, FH2 domain"/>
    <property type="match status" value="1"/>
</dbReference>
<comment type="similarity">
    <text evidence="1">Belongs to the formin-like family. Class-I subfamily.</text>
</comment>
<feature type="region of interest" description="Disordered" evidence="2">
    <location>
        <begin position="78"/>
        <end position="100"/>
    </location>
</feature>
<evidence type="ECO:0000259" key="3">
    <source>
        <dbReference type="PROSITE" id="PS51444"/>
    </source>
</evidence>
<feature type="domain" description="FH2" evidence="3">
    <location>
        <begin position="22"/>
        <end position="136"/>
    </location>
</feature>
<dbReference type="GO" id="GO:0045010">
    <property type="term" value="P:actin nucleation"/>
    <property type="evidence" value="ECO:0007669"/>
    <property type="project" value="InterPro"/>
</dbReference>
<name>A0A1U8JTH5_GOSHI</name>
<gene>
    <name evidence="5" type="primary">LOC107910280</name>
</gene>
<dbReference type="InterPro" id="IPR027643">
    <property type="entry name" value="Formin-like_plant"/>
</dbReference>
<evidence type="ECO:0000313" key="5">
    <source>
        <dbReference type="RefSeq" id="XP_016693567.1"/>
    </source>
</evidence>
<feature type="region of interest" description="Disordered" evidence="2">
    <location>
        <begin position="1"/>
        <end position="27"/>
    </location>
</feature>
<dbReference type="SUPFAM" id="SSF101447">
    <property type="entry name" value="Formin homology 2 domain (FH2 domain)"/>
    <property type="match status" value="1"/>
</dbReference>
<dbReference type="OrthoDB" id="1668162at2759"/>
<sequence length="136" mass="14791">MSIPNPDSHVSDRNIGSPSLSSTATSPNRTLIEKLDASIRNFKDLVRNIWTPSISASAATSSFKLNEEMIKTLFVAKKPNPKPKQATPCSVLPSPNQDNRVLDPKKAQNIAILLRALNVTVEEVCEALLEGNEIAI</sequence>
<organism evidence="4 5">
    <name type="scientific">Gossypium hirsutum</name>
    <name type="common">Upland cotton</name>
    <name type="synonym">Gossypium mexicanum</name>
    <dbReference type="NCBI Taxonomy" id="3635"/>
    <lineage>
        <taxon>Eukaryota</taxon>
        <taxon>Viridiplantae</taxon>
        <taxon>Streptophyta</taxon>
        <taxon>Embryophyta</taxon>
        <taxon>Tracheophyta</taxon>
        <taxon>Spermatophyta</taxon>
        <taxon>Magnoliopsida</taxon>
        <taxon>eudicotyledons</taxon>
        <taxon>Gunneridae</taxon>
        <taxon>Pentapetalae</taxon>
        <taxon>rosids</taxon>
        <taxon>malvids</taxon>
        <taxon>Malvales</taxon>
        <taxon>Malvaceae</taxon>
        <taxon>Malvoideae</taxon>
        <taxon>Gossypium</taxon>
    </lineage>
</organism>
<reference evidence="4" key="1">
    <citation type="journal article" date="2020" name="Nat. Genet.">
        <title>Genomic diversifications of five Gossypium allopolyploid species and their impact on cotton improvement.</title>
        <authorList>
            <person name="Chen Z.J."/>
            <person name="Sreedasyam A."/>
            <person name="Ando A."/>
            <person name="Song Q."/>
            <person name="De Santiago L.M."/>
            <person name="Hulse-Kemp A.M."/>
            <person name="Ding M."/>
            <person name="Ye W."/>
            <person name="Kirkbride R.C."/>
            <person name="Jenkins J."/>
            <person name="Plott C."/>
            <person name="Lovell J."/>
            <person name="Lin Y.M."/>
            <person name="Vaughn R."/>
            <person name="Liu B."/>
            <person name="Simpson S."/>
            <person name="Scheffler B.E."/>
            <person name="Wen L."/>
            <person name="Saski C.A."/>
            <person name="Grover C.E."/>
            <person name="Hu G."/>
            <person name="Conover J.L."/>
            <person name="Carlson J.W."/>
            <person name="Shu S."/>
            <person name="Boston L.B."/>
            <person name="Williams M."/>
            <person name="Peterson D.G."/>
            <person name="McGee K."/>
            <person name="Jones D.C."/>
            <person name="Wendel J.F."/>
            <person name="Stelly D.M."/>
            <person name="Grimwood J."/>
            <person name="Schmutz J."/>
        </authorList>
    </citation>
    <scope>NUCLEOTIDE SEQUENCE [LARGE SCALE GENOMIC DNA]</scope>
    <source>
        <strain evidence="4">cv. TM-1</strain>
    </source>
</reference>
<dbReference type="PROSITE" id="PS51444">
    <property type="entry name" value="FH2"/>
    <property type="match status" value="1"/>
</dbReference>
<evidence type="ECO:0000256" key="2">
    <source>
        <dbReference type="SAM" id="MobiDB-lite"/>
    </source>
</evidence>
<accession>A0A1U8JTH5</accession>
<dbReference type="PANTHER" id="PTHR23213">
    <property type="entry name" value="FORMIN-RELATED"/>
    <property type="match status" value="1"/>
</dbReference>
<dbReference type="GO" id="GO:0051015">
    <property type="term" value="F:actin filament binding"/>
    <property type="evidence" value="ECO:0007669"/>
    <property type="project" value="InterPro"/>
</dbReference>
<dbReference type="AlphaFoldDB" id="A0A1U8JTH5"/>
<dbReference type="InterPro" id="IPR042201">
    <property type="entry name" value="FH2_Formin_sf"/>
</dbReference>
<keyword evidence="4" id="KW-1185">Reference proteome</keyword>
<evidence type="ECO:0000313" key="4">
    <source>
        <dbReference type="Proteomes" id="UP000818029"/>
    </source>
</evidence>
<dbReference type="GeneID" id="107910280"/>
<evidence type="ECO:0000256" key="1">
    <source>
        <dbReference type="ARBA" id="ARBA00025793"/>
    </source>
</evidence>
<dbReference type="PANTHER" id="PTHR23213:SF276">
    <property type="entry name" value="FORMIN-LIKE PROTEIN 1"/>
    <property type="match status" value="1"/>
</dbReference>
<reference evidence="5" key="2">
    <citation type="submission" date="2025-08" db="UniProtKB">
        <authorList>
            <consortium name="RefSeq"/>
        </authorList>
    </citation>
    <scope>IDENTIFICATION</scope>
</reference>
<feature type="compositionally biased region" description="Polar residues" evidence="2">
    <location>
        <begin position="14"/>
        <end position="27"/>
    </location>
</feature>
<proteinExistence type="inferred from homology"/>
<dbReference type="Proteomes" id="UP000818029">
    <property type="component" value="Chromosome D02"/>
</dbReference>
<dbReference type="InterPro" id="IPR015425">
    <property type="entry name" value="FH2_Formin"/>
</dbReference>
<protein>
    <submittedName>
        <fullName evidence="5">Formin-like protein 1 isoform X1</fullName>
    </submittedName>
</protein>